<evidence type="ECO:0000256" key="2">
    <source>
        <dbReference type="ARBA" id="ARBA00023016"/>
    </source>
</evidence>
<gene>
    <name evidence="4" type="ORF">EZJ58_4122</name>
</gene>
<dbReference type="Proteomes" id="UP000294555">
    <property type="component" value="Unassembled WGS sequence"/>
</dbReference>
<dbReference type="Pfam" id="PF10796">
    <property type="entry name" value="Anti-adapt_IraP"/>
    <property type="match status" value="1"/>
</dbReference>
<sequence>MQNLISSILIKMAKVDAQSKDLAAQVDAQSLLMAAMCLTLQKGEHDSLSTNILKAITAATLASKEILRSDADLLLMHIKRLVSITHFVEVHAEPLAETTPTLE</sequence>
<dbReference type="AlphaFoldDB" id="A0A4R1NNK6"/>
<evidence type="ECO:0000313" key="5">
    <source>
        <dbReference type="Proteomes" id="UP000294555"/>
    </source>
</evidence>
<protein>
    <submittedName>
        <fullName evidence="4">Sigma-S stabilization anti-adaptor protein</fullName>
    </submittedName>
</protein>
<proteinExistence type="predicted"/>
<reference evidence="4 5" key="1">
    <citation type="submission" date="2019-02" db="EMBL/GenBank/DDBJ databases">
        <title>Investigation of anaerobic lignin degradation for improved lignocellulosic biofuels.</title>
        <authorList>
            <person name="Deangelis K."/>
        </authorList>
    </citation>
    <scope>NUCLEOTIDE SEQUENCE [LARGE SCALE GENOMIC DNA]</scope>
    <source>
        <strain evidence="4 5">159R</strain>
    </source>
</reference>
<keyword evidence="2" id="KW-0346">Stress response</keyword>
<name>A0A4R1NNK6_9GAMM</name>
<evidence type="ECO:0000313" key="4">
    <source>
        <dbReference type="EMBL" id="TCL05900.1"/>
    </source>
</evidence>
<dbReference type="GO" id="GO:0005737">
    <property type="term" value="C:cytoplasm"/>
    <property type="evidence" value="ECO:0007669"/>
    <property type="project" value="InterPro"/>
</dbReference>
<dbReference type="EMBL" id="SJOI01000001">
    <property type="protein sequence ID" value="TCL05900.1"/>
    <property type="molecule type" value="Genomic_DNA"/>
</dbReference>
<accession>A0A4R1NNK6</accession>
<comment type="caution">
    <text evidence="4">The sequence shown here is derived from an EMBL/GenBank/DDBJ whole genome shotgun (WGS) entry which is preliminary data.</text>
</comment>
<dbReference type="RefSeq" id="WP_132924860.1">
    <property type="nucleotide sequence ID" value="NZ_SJOI01000001.1"/>
</dbReference>
<keyword evidence="1" id="KW-0963">Cytoplasm</keyword>
<dbReference type="NCBIfam" id="NF007598">
    <property type="entry name" value="PRK10244.1"/>
    <property type="match status" value="1"/>
</dbReference>
<dbReference type="InterPro" id="IPR019732">
    <property type="entry name" value="SigmaS_Anti-adapt_IraP"/>
</dbReference>
<organism evidence="4 5">
    <name type="scientific">Sodalis ligni</name>
    <dbReference type="NCBI Taxonomy" id="2697027"/>
    <lineage>
        <taxon>Bacteria</taxon>
        <taxon>Pseudomonadati</taxon>
        <taxon>Pseudomonadota</taxon>
        <taxon>Gammaproteobacteria</taxon>
        <taxon>Enterobacterales</taxon>
        <taxon>Bruguierivoracaceae</taxon>
        <taxon>Sodalis</taxon>
    </lineage>
</organism>
<evidence type="ECO:0000256" key="3">
    <source>
        <dbReference type="ARBA" id="ARBA00023054"/>
    </source>
</evidence>
<keyword evidence="5" id="KW-1185">Reference proteome</keyword>
<dbReference type="OrthoDB" id="6540326at2"/>
<keyword evidence="3" id="KW-0175">Coiled coil</keyword>
<evidence type="ECO:0000256" key="1">
    <source>
        <dbReference type="ARBA" id="ARBA00022490"/>
    </source>
</evidence>